<gene>
    <name evidence="5" type="ORF">B0I31_105542</name>
</gene>
<dbReference type="EMBL" id="PYAX01000005">
    <property type="protein sequence ID" value="PSL55573.1"/>
    <property type="molecule type" value="Genomic_DNA"/>
</dbReference>
<keyword evidence="1" id="KW-0805">Transcription regulation</keyword>
<keyword evidence="3" id="KW-0804">Transcription</keyword>
<dbReference type="PROSITE" id="PS51118">
    <property type="entry name" value="HTH_HXLR"/>
    <property type="match status" value="1"/>
</dbReference>
<comment type="caution">
    <text evidence="5">The sequence shown here is derived from an EMBL/GenBank/DDBJ whole genome shotgun (WGS) entry which is preliminary data.</text>
</comment>
<dbReference type="PANTHER" id="PTHR33204">
    <property type="entry name" value="TRANSCRIPTIONAL REGULATOR, MARR FAMILY"/>
    <property type="match status" value="1"/>
</dbReference>
<dbReference type="InterPro" id="IPR036388">
    <property type="entry name" value="WH-like_DNA-bd_sf"/>
</dbReference>
<dbReference type="SUPFAM" id="SSF46785">
    <property type="entry name" value="Winged helix' DNA-binding domain"/>
    <property type="match status" value="1"/>
</dbReference>
<evidence type="ECO:0000259" key="4">
    <source>
        <dbReference type="PROSITE" id="PS51118"/>
    </source>
</evidence>
<dbReference type="InterPro" id="IPR036390">
    <property type="entry name" value="WH_DNA-bd_sf"/>
</dbReference>
<evidence type="ECO:0000313" key="5">
    <source>
        <dbReference type="EMBL" id="PSL55573.1"/>
    </source>
</evidence>
<name>A0A2P8IAU1_SACCR</name>
<organism evidence="5 6">
    <name type="scientific">Saccharothrix carnea</name>
    <dbReference type="NCBI Taxonomy" id="1280637"/>
    <lineage>
        <taxon>Bacteria</taxon>
        <taxon>Bacillati</taxon>
        <taxon>Actinomycetota</taxon>
        <taxon>Actinomycetes</taxon>
        <taxon>Pseudonocardiales</taxon>
        <taxon>Pseudonocardiaceae</taxon>
        <taxon>Saccharothrix</taxon>
    </lineage>
</organism>
<dbReference type="OrthoDB" id="5181972at2"/>
<keyword evidence="2" id="KW-0238">DNA-binding</keyword>
<keyword evidence="6" id="KW-1185">Reference proteome</keyword>
<dbReference type="PANTHER" id="PTHR33204:SF18">
    <property type="entry name" value="TRANSCRIPTIONAL REGULATORY PROTEIN"/>
    <property type="match status" value="1"/>
</dbReference>
<evidence type="ECO:0000256" key="1">
    <source>
        <dbReference type="ARBA" id="ARBA00023015"/>
    </source>
</evidence>
<dbReference type="RefSeq" id="WP_106616414.1">
    <property type="nucleotide sequence ID" value="NZ_PYAX01000005.1"/>
</dbReference>
<proteinExistence type="predicted"/>
<evidence type="ECO:0000256" key="3">
    <source>
        <dbReference type="ARBA" id="ARBA00023163"/>
    </source>
</evidence>
<protein>
    <submittedName>
        <fullName evidence="5">HxlR family transcriptional regulator</fullName>
    </submittedName>
</protein>
<evidence type="ECO:0000256" key="2">
    <source>
        <dbReference type="ARBA" id="ARBA00023125"/>
    </source>
</evidence>
<dbReference type="InterPro" id="IPR002577">
    <property type="entry name" value="HTH_HxlR"/>
</dbReference>
<evidence type="ECO:0000313" key="6">
    <source>
        <dbReference type="Proteomes" id="UP000241118"/>
    </source>
</evidence>
<dbReference type="AlphaFoldDB" id="A0A2P8IAU1"/>
<sequence length="143" mass="15770">MAEPDDPGCSTVKAVEVVGERWTLFVLREALVGASRFSEFRARLGIASDVLAARLSKLVDTGLMARQSYREPGQRPRDCYRLTESGRQLGVVLCALQEWGDEHLPGAPSRVAFRTADGRPVTVRFVDDEGVVVPVDQVRAERT</sequence>
<dbReference type="Gene3D" id="1.10.10.10">
    <property type="entry name" value="Winged helix-like DNA-binding domain superfamily/Winged helix DNA-binding domain"/>
    <property type="match status" value="1"/>
</dbReference>
<feature type="domain" description="HTH hxlR-type" evidence="4">
    <location>
        <begin position="9"/>
        <end position="108"/>
    </location>
</feature>
<dbReference type="GO" id="GO:0003677">
    <property type="term" value="F:DNA binding"/>
    <property type="evidence" value="ECO:0007669"/>
    <property type="project" value="UniProtKB-KW"/>
</dbReference>
<accession>A0A2P8IAU1</accession>
<dbReference type="Proteomes" id="UP000241118">
    <property type="component" value="Unassembled WGS sequence"/>
</dbReference>
<dbReference type="Pfam" id="PF01638">
    <property type="entry name" value="HxlR"/>
    <property type="match status" value="1"/>
</dbReference>
<reference evidence="5 6" key="1">
    <citation type="submission" date="2018-03" db="EMBL/GenBank/DDBJ databases">
        <title>Genomic Encyclopedia of Type Strains, Phase III (KMG-III): the genomes of soil and plant-associated and newly described type strains.</title>
        <authorList>
            <person name="Whitman W."/>
        </authorList>
    </citation>
    <scope>NUCLEOTIDE SEQUENCE [LARGE SCALE GENOMIC DNA]</scope>
    <source>
        <strain evidence="5 6">CGMCC 4.7097</strain>
    </source>
</reference>